<feature type="binding site" evidence="9">
    <location>
        <begin position="614"/>
        <end position="621"/>
    </location>
    <ligand>
        <name>ATP</name>
        <dbReference type="ChEBI" id="CHEBI:30616"/>
    </ligand>
</feature>
<dbReference type="eggNOG" id="COG0249">
    <property type="taxonomic scope" value="Bacteria"/>
</dbReference>
<dbReference type="InterPro" id="IPR017261">
    <property type="entry name" value="DNA_mismatch_repair_MutS/MSH"/>
</dbReference>
<protein>
    <recommendedName>
        <fullName evidence="2 9">DNA mismatch repair protein MutS</fullName>
    </recommendedName>
</protein>
<dbReference type="CDD" id="cd03284">
    <property type="entry name" value="ABC_MutS1"/>
    <property type="match status" value="1"/>
</dbReference>
<dbReference type="InterPro" id="IPR016151">
    <property type="entry name" value="DNA_mismatch_repair_MutS_N"/>
</dbReference>
<keyword evidence="4 9" id="KW-0227">DNA damage</keyword>
<dbReference type="SUPFAM" id="SSF55271">
    <property type="entry name" value="DNA repair protein MutS, domain I"/>
    <property type="match status" value="1"/>
</dbReference>
<evidence type="ECO:0000256" key="9">
    <source>
        <dbReference type="HAMAP-Rule" id="MF_00096"/>
    </source>
</evidence>
<evidence type="ECO:0000256" key="6">
    <source>
        <dbReference type="ARBA" id="ARBA00023125"/>
    </source>
</evidence>
<dbReference type="FunCoup" id="W0DXK4">
    <property type="interactions" value="422"/>
</dbReference>
<dbReference type="FunFam" id="3.40.50.300:FF:000870">
    <property type="entry name" value="MutS protein homolog 4"/>
    <property type="match status" value="1"/>
</dbReference>
<comment type="function">
    <text evidence="8 9">This protein is involved in the repair of mismatches in DNA. It is possible that it carries out the mismatch recognition step. This protein has a weak ATPase activity.</text>
</comment>
<dbReference type="SUPFAM" id="SSF52540">
    <property type="entry name" value="P-loop containing nucleoside triphosphate hydrolases"/>
    <property type="match status" value="1"/>
</dbReference>
<dbReference type="Pfam" id="PF00488">
    <property type="entry name" value="MutS_V"/>
    <property type="match status" value="1"/>
</dbReference>
<dbReference type="NCBIfam" id="TIGR01070">
    <property type="entry name" value="mutS1"/>
    <property type="match status" value="1"/>
</dbReference>
<dbReference type="Gene3D" id="3.40.1170.10">
    <property type="entry name" value="DNA repair protein MutS, domain I"/>
    <property type="match status" value="1"/>
</dbReference>
<keyword evidence="13" id="KW-1185">Reference proteome</keyword>
<dbReference type="SUPFAM" id="SSF53150">
    <property type="entry name" value="DNA repair protein MutS, domain II"/>
    <property type="match status" value="1"/>
</dbReference>
<keyword evidence="3 9" id="KW-0547">Nucleotide-binding</keyword>
<keyword evidence="5 9" id="KW-0067">ATP-binding</keyword>
<dbReference type="GO" id="GO:0003684">
    <property type="term" value="F:damaged DNA binding"/>
    <property type="evidence" value="ECO:0007669"/>
    <property type="project" value="UniProtKB-UniRule"/>
</dbReference>
<dbReference type="Gene3D" id="1.10.1420.10">
    <property type="match status" value="2"/>
</dbReference>
<dbReference type="InterPro" id="IPR027417">
    <property type="entry name" value="P-loop_NTPase"/>
</dbReference>
<dbReference type="GO" id="GO:0030983">
    <property type="term" value="F:mismatched DNA binding"/>
    <property type="evidence" value="ECO:0007669"/>
    <property type="project" value="InterPro"/>
</dbReference>
<dbReference type="InterPro" id="IPR036678">
    <property type="entry name" value="MutS_con_dom_sf"/>
</dbReference>
<dbReference type="Proteomes" id="UP000005380">
    <property type="component" value="Chromosome"/>
</dbReference>
<evidence type="ECO:0000256" key="7">
    <source>
        <dbReference type="ARBA" id="ARBA00023204"/>
    </source>
</evidence>
<dbReference type="Pfam" id="PF05188">
    <property type="entry name" value="MutS_II"/>
    <property type="match status" value="1"/>
</dbReference>
<dbReference type="GO" id="GO:0005524">
    <property type="term" value="F:ATP binding"/>
    <property type="evidence" value="ECO:0007669"/>
    <property type="project" value="UniProtKB-UniRule"/>
</dbReference>
<evidence type="ECO:0000256" key="2">
    <source>
        <dbReference type="ARBA" id="ARBA00021982"/>
    </source>
</evidence>
<dbReference type="Gene3D" id="3.40.50.300">
    <property type="entry name" value="P-loop containing nucleotide triphosphate hydrolases"/>
    <property type="match status" value="1"/>
</dbReference>
<organism evidence="12 13">
    <name type="scientific">Thiomicrospira aerophila AL3</name>
    <dbReference type="NCBI Taxonomy" id="717772"/>
    <lineage>
        <taxon>Bacteria</taxon>
        <taxon>Pseudomonadati</taxon>
        <taxon>Pseudomonadota</taxon>
        <taxon>Gammaproteobacteria</taxon>
        <taxon>Thiotrichales</taxon>
        <taxon>Piscirickettsiaceae</taxon>
        <taxon>Thiomicrospira</taxon>
    </lineage>
</organism>
<dbReference type="Gene3D" id="3.30.420.110">
    <property type="entry name" value="MutS, connector domain"/>
    <property type="match status" value="1"/>
</dbReference>
<dbReference type="PANTHER" id="PTHR11361">
    <property type="entry name" value="DNA MISMATCH REPAIR PROTEIN MUTS FAMILY MEMBER"/>
    <property type="match status" value="1"/>
</dbReference>
<dbReference type="SMART" id="SM00533">
    <property type="entry name" value="MUTSd"/>
    <property type="match status" value="1"/>
</dbReference>
<dbReference type="HAMAP" id="MF_00096">
    <property type="entry name" value="MutS"/>
    <property type="match status" value="1"/>
</dbReference>
<comment type="similarity">
    <text evidence="1 9 10">Belongs to the DNA mismatch repair MutS family.</text>
</comment>
<dbReference type="FunFam" id="3.40.1170.10:FF:000001">
    <property type="entry name" value="DNA mismatch repair protein MutS"/>
    <property type="match status" value="1"/>
</dbReference>
<evidence type="ECO:0000256" key="10">
    <source>
        <dbReference type="RuleBase" id="RU003756"/>
    </source>
</evidence>
<proteinExistence type="inferred from homology"/>
<dbReference type="Pfam" id="PF05190">
    <property type="entry name" value="MutS_IV"/>
    <property type="match status" value="1"/>
</dbReference>
<dbReference type="SUPFAM" id="SSF48334">
    <property type="entry name" value="DNA repair protein MutS, domain III"/>
    <property type="match status" value="1"/>
</dbReference>
<dbReference type="PROSITE" id="PS00486">
    <property type="entry name" value="DNA_MISMATCH_REPAIR_2"/>
    <property type="match status" value="1"/>
</dbReference>
<evidence type="ECO:0000256" key="1">
    <source>
        <dbReference type="ARBA" id="ARBA00006271"/>
    </source>
</evidence>
<dbReference type="RefSeq" id="WP_006460577.1">
    <property type="nucleotide sequence ID" value="NZ_CP007030.1"/>
</dbReference>
<evidence type="ECO:0000313" key="13">
    <source>
        <dbReference type="Proteomes" id="UP000005380"/>
    </source>
</evidence>
<dbReference type="GO" id="GO:0005829">
    <property type="term" value="C:cytosol"/>
    <property type="evidence" value="ECO:0007669"/>
    <property type="project" value="TreeGrafter"/>
</dbReference>
<evidence type="ECO:0000256" key="3">
    <source>
        <dbReference type="ARBA" id="ARBA00022741"/>
    </source>
</evidence>
<dbReference type="GO" id="GO:0006298">
    <property type="term" value="P:mismatch repair"/>
    <property type="evidence" value="ECO:0007669"/>
    <property type="project" value="UniProtKB-UniRule"/>
</dbReference>
<dbReference type="AlphaFoldDB" id="W0DXK4"/>
<name>W0DXK4_9GAMM</name>
<dbReference type="KEGG" id="tao:THIAE_07465"/>
<evidence type="ECO:0000256" key="5">
    <source>
        <dbReference type="ARBA" id="ARBA00022840"/>
    </source>
</evidence>
<dbReference type="InterPro" id="IPR045076">
    <property type="entry name" value="MutS"/>
</dbReference>
<gene>
    <name evidence="9" type="primary">mutS</name>
    <name evidence="12" type="ORF">THIAE_07465</name>
</gene>
<accession>W0DXK4</accession>
<dbReference type="Pfam" id="PF05192">
    <property type="entry name" value="MutS_III"/>
    <property type="match status" value="1"/>
</dbReference>
<dbReference type="Pfam" id="PF01624">
    <property type="entry name" value="MutS_I"/>
    <property type="match status" value="1"/>
</dbReference>
<dbReference type="PIRSF" id="PIRSF037677">
    <property type="entry name" value="DNA_mis_repair_Msh6"/>
    <property type="match status" value="1"/>
</dbReference>
<reference evidence="12 13" key="1">
    <citation type="submission" date="2013-12" db="EMBL/GenBank/DDBJ databases">
        <authorList>
            <consortium name="DOE Joint Genome Institute"/>
            <person name="Kappler U."/>
            <person name="Huntemann M."/>
            <person name="Han J."/>
            <person name="Chen A."/>
            <person name="Kyrpides N."/>
            <person name="Mavromatis K."/>
            <person name="Markowitz V."/>
            <person name="Palaniappan K."/>
            <person name="Ivanova N."/>
            <person name="Schaumberg A."/>
            <person name="Pati A."/>
            <person name="Liolios K."/>
            <person name="Nordberg H.P."/>
            <person name="Cantor M.N."/>
            <person name="Hua S.X."/>
            <person name="Woyke T."/>
        </authorList>
    </citation>
    <scope>NUCLEOTIDE SEQUENCE [LARGE SCALE GENOMIC DNA]</scope>
    <source>
        <strain evidence="13">AL2</strain>
    </source>
</reference>
<evidence type="ECO:0000256" key="8">
    <source>
        <dbReference type="ARBA" id="ARBA00024647"/>
    </source>
</evidence>
<evidence type="ECO:0000313" key="12">
    <source>
        <dbReference type="EMBL" id="AHF01611.1"/>
    </source>
</evidence>
<dbReference type="InterPro" id="IPR007695">
    <property type="entry name" value="DNA_mismatch_repair_MutS-lik_N"/>
</dbReference>
<dbReference type="OrthoDB" id="9802448at2"/>
<dbReference type="PANTHER" id="PTHR11361:SF34">
    <property type="entry name" value="DNA MISMATCH REPAIR PROTEIN MSH1, MITOCHONDRIAL"/>
    <property type="match status" value="1"/>
</dbReference>
<dbReference type="InterPro" id="IPR007861">
    <property type="entry name" value="DNA_mismatch_repair_MutS_clamp"/>
</dbReference>
<evidence type="ECO:0000256" key="4">
    <source>
        <dbReference type="ARBA" id="ARBA00022763"/>
    </source>
</evidence>
<dbReference type="EMBL" id="CP007030">
    <property type="protein sequence ID" value="AHF01611.1"/>
    <property type="molecule type" value="Genomic_DNA"/>
</dbReference>
<dbReference type="InterPro" id="IPR007860">
    <property type="entry name" value="DNA_mmatch_repair_MutS_con_dom"/>
</dbReference>
<dbReference type="FunFam" id="1.10.1420.10:FF:000002">
    <property type="entry name" value="DNA mismatch repair protein MutS"/>
    <property type="match status" value="1"/>
</dbReference>
<dbReference type="GO" id="GO:0140664">
    <property type="term" value="F:ATP-dependent DNA damage sensor activity"/>
    <property type="evidence" value="ECO:0007669"/>
    <property type="project" value="InterPro"/>
</dbReference>
<dbReference type="InParanoid" id="W0DXK4"/>
<dbReference type="SMART" id="SM00534">
    <property type="entry name" value="MUTSac"/>
    <property type="match status" value="1"/>
</dbReference>
<feature type="domain" description="DNA mismatch repair proteins mutS family" evidence="11">
    <location>
        <begin position="688"/>
        <end position="704"/>
    </location>
</feature>
<dbReference type="HOGENOM" id="CLU_002472_4_0_6"/>
<evidence type="ECO:0000259" key="11">
    <source>
        <dbReference type="PROSITE" id="PS00486"/>
    </source>
</evidence>
<dbReference type="NCBIfam" id="NF003810">
    <property type="entry name" value="PRK05399.1"/>
    <property type="match status" value="1"/>
</dbReference>
<dbReference type="STRING" id="717772.THIAE_07465"/>
<keyword evidence="6 9" id="KW-0238">DNA-binding</keyword>
<dbReference type="InterPro" id="IPR036187">
    <property type="entry name" value="DNA_mismatch_repair_MutS_sf"/>
</dbReference>
<dbReference type="InterPro" id="IPR000432">
    <property type="entry name" value="DNA_mismatch_repair_MutS_C"/>
</dbReference>
<sequence>MNAPKIEHLAHHTPMMQQYLTIKAEHPDQLVFYRMGDFYELFYDDAMKAARLLDITLTQRGQSAGKPIPMAGIPHHSAEGYLAKLIKLGESVAICEQVGDVNTKGPVERKVVRVLTPGTLTEDSLLEARQDNLLVAWTQSAQKIGISWLDVASGRFEVTEFDQLDAALNELHRLNPAELILAESCDHPDPTSKVRTQRLPDWLSQDTAAKRVLLDHFKTRDLSPFGCEQAPVKTTAAAALLYYAQAMLQQPLHQVTSLQSYHTDDYLILDAITRRNLELDTHQQGFQHHTLFHLLDHCQTPMGSRLLRRWLRQPLRRREQILQRLSVVDCLVMNQQHSQLQAHLKPIGDLERILSRVALSSARPRDLSQLGRSLTALPGLLDWATQWEEVHWLSSQINSFETLADELARAIVEQPPLLLREGGVFKTGYDPELDQLLALKTQAGDYLTDLEKRERERTGLASLKIGFNRVQGYYIELSKQYSDQVPLDYTRRQTLKNAERYITAELKNFETQILSADDKAQAREQALYEQLLTKIQAQLIPLQQTVHALAALDVLANFATQALARNYARPTFQDQPGLLIEQGRHPTVEALSHDPFISNDAEFDDRRRLHIITGPNMGGKSTYMRQTAIITIMAHMGCFVPAKQACFGPIDRIFTRIGASDDLTSGRSTFMVEMTETAHILRHASAESLILMDEVGRGTSTFDGLALAWAIGDYLATQVKGFCLFATHYFELTNLAEQFDNTVNMHLTAIEHQDSIVFLHQVKPGPASQSYGLQVAALAGVPSAVITQAKMRLNELEQRDMSALKPSANLAPTTSAQPQAGLVAQTNEQQVQFDLFNNPEPDPIIQAITDLDPDQLTPKQALELLYQWQSQLNKH</sequence>
<dbReference type="Gene3D" id="6.10.140.430">
    <property type="match status" value="1"/>
</dbReference>
<dbReference type="InterPro" id="IPR005748">
    <property type="entry name" value="DNA_mismatch_repair_MutS"/>
</dbReference>
<dbReference type="InterPro" id="IPR007696">
    <property type="entry name" value="DNA_mismatch_repair_MutS_core"/>
</dbReference>
<keyword evidence="7 9" id="KW-0234">DNA repair</keyword>